<reference evidence="6" key="1">
    <citation type="journal article" date="2019" name="Int. J. Syst. Evol. Microbiol.">
        <title>The Global Catalogue of Microorganisms (GCM) 10K type strain sequencing project: providing services to taxonomists for standard genome sequencing and annotation.</title>
        <authorList>
            <consortium name="The Broad Institute Genomics Platform"/>
            <consortium name="The Broad Institute Genome Sequencing Center for Infectious Disease"/>
            <person name="Wu L."/>
            <person name="Ma J."/>
        </authorList>
    </citation>
    <scope>NUCLEOTIDE SEQUENCE [LARGE SCALE GENOMIC DNA]</scope>
    <source>
        <strain evidence="6">CGMCC 4.7304</strain>
    </source>
</reference>
<dbReference type="InterPro" id="IPR036683">
    <property type="entry name" value="CO_DH_flav_C_dom_sf"/>
</dbReference>
<accession>A0ABW0Z574</accession>
<dbReference type="InterPro" id="IPR016166">
    <property type="entry name" value="FAD-bd_PCMH"/>
</dbReference>
<dbReference type="Gene3D" id="3.30.390.50">
    <property type="entry name" value="CO dehydrogenase flavoprotein, C-terminal domain"/>
    <property type="match status" value="1"/>
</dbReference>
<dbReference type="PANTHER" id="PTHR42659">
    <property type="entry name" value="XANTHINE DEHYDROGENASE SUBUNIT C-RELATED"/>
    <property type="match status" value="1"/>
</dbReference>
<dbReference type="InterPro" id="IPR016167">
    <property type="entry name" value="FAD-bd_PCMH_sub1"/>
</dbReference>
<proteinExistence type="predicted"/>
<dbReference type="InterPro" id="IPR036318">
    <property type="entry name" value="FAD-bd_PCMH-like_sf"/>
</dbReference>
<dbReference type="InterPro" id="IPR005107">
    <property type="entry name" value="CO_DH_flav_C"/>
</dbReference>
<evidence type="ECO:0000313" key="5">
    <source>
        <dbReference type="EMBL" id="MFC5723582.1"/>
    </source>
</evidence>
<keyword evidence="3" id="KW-0560">Oxidoreductase</keyword>
<evidence type="ECO:0000259" key="4">
    <source>
        <dbReference type="PROSITE" id="PS51387"/>
    </source>
</evidence>
<dbReference type="SUPFAM" id="SSF56176">
    <property type="entry name" value="FAD-binding/transporter-associated domain-like"/>
    <property type="match status" value="1"/>
</dbReference>
<dbReference type="Proteomes" id="UP001596083">
    <property type="component" value="Unassembled WGS sequence"/>
</dbReference>
<keyword evidence="1" id="KW-0285">Flavoprotein</keyword>
<sequence>MVEYLLPRRLDEALRALSERTDAVPVAGATDVMVRMNLRGERPPAALDLSRLRELAGWAPEPDGRRIRVGALVPYTRLVDELAGPLPGLVAAARTVGSRQIRNRGTLGGALGTASPTGDAHPALLACDARVELSSVRGVRTVPVADFYAGPHRTVRRPEELITAVLLPVAEAPQTYAKVGRRGAVVISTCSFALALWPSRGEVGTGMGAVADTPRRAVEAERFLGGELSSRGLWHTRGPLPEAVVRRFGELAAAAADPADDVRGTAAYRRHAVGVLARRTLARAWQDYRTDQGTWGIACA</sequence>
<dbReference type="InterPro" id="IPR016169">
    <property type="entry name" value="FAD-bd_PCMH_sub2"/>
</dbReference>
<evidence type="ECO:0000256" key="3">
    <source>
        <dbReference type="ARBA" id="ARBA00023002"/>
    </source>
</evidence>
<dbReference type="EMBL" id="JBHSPB010000018">
    <property type="protein sequence ID" value="MFC5723582.1"/>
    <property type="molecule type" value="Genomic_DNA"/>
</dbReference>
<keyword evidence="2" id="KW-0274">FAD</keyword>
<gene>
    <name evidence="5" type="ORF">ACFP1Z_25810</name>
</gene>
<dbReference type="Pfam" id="PF00941">
    <property type="entry name" value="FAD_binding_5"/>
    <property type="match status" value="1"/>
</dbReference>
<evidence type="ECO:0000313" key="6">
    <source>
        <dbReference type="Proteomes" id="UP001596083"/>
    </source>
</evidence>
<organism evidence="5 6">
    <name type="scientific">Streptomyces gamaensis</name>
    <dbReference type="NCBI Taxonomy" id="1763542"/>
    <lineage>
        <taxon>Bacteria</taxon>
        <taxon>Bacillati</taxon>
        <taxon>Actinomycetota</taxon>
        <taxon>Actinomycetes</taxon>
        <taxon>Kitasatosporales</taxon>
        <taxon>Streptomycetaceae</taxon>
        <taxon>Streptomyces</taxon>
    </lineage>
</organism>
<dbReference type="InterPro" id="IPR002346">
    <property type="entry name" value="Mopterin_DH_FAD-bd"/>
</dbReference>
<dbReference type="InterPro" id="IPR051312">
    <property type="entry name" value="Diverse_Substr_Oxidored"/>
</dbReference>
<comment type="caution">
    <text evidence="5">The sequence shown here is derived from an EMBL/GenBank/DDBJ whole genome shotgun (WGS) entry which is preliminary data.</text>
</comment>
<protein>
    <submittedName>
        <fullName evidence="5">FAD binding domain-containing protein</fullName>
    </submittedName>
</protein>
<dbReference type="Pfam" id="PF03450">
    <property type="entry name" value="CO_deh_flav_C"/>
    <property type="match status" value="1"/>
</dbReference>
<dbReference type="Gene3D" id="3.30.465.10">
    <property type="match status" value="1"/>
</dbReference>
<feature type="domain" description="FAD-binding PCMH-type" evidence="4">
    <location>
        <begin position="1"/>
        <end position="172"/>
    </location>
</feature>
<evidence type="ECO:0000256" key="2">
    <source>
        <dbReference type="ARBA" id="ARBA00022827"/>
    </source>
</evidence>
<dbReference type="PROSITE" id="PS51387">
    <property type="entry name" value="FAD_PCMH"/>
    <property type="match status" value="1"/>
</dbReference>
<evidence type="ECO:0000256" key="1">
    <source>
        <dbReference type="ARBA" id="ARBA00022630"/>
    </source>
</evidence>
<dbReference type="PANTHER" id="PTHR42659:SF2">
    <property type="entry name" value="XANTHINE DEHYDROGENASE SUBUNIT C-RELATED"/>
    <property type="match status" value="1"/>
</dbReference>
<dbReference type="SMART" id="SM01092">
    <property type="entry name" value="CO_deh_flav_C"/>
    <property type="match status" value="1"/>
</dbReference>
<dbReference type="SUPFAM" id="SSF55447">
    <property type="entry name" value="CO dehydrogenase flavoprotein C-terminal domain-like"/>
    <property type="match status" value="1"/>
</dbReference>
<dbReference type="Gene3D" id="3.30.43.10">
    <property type="entry name" value="Uridine Diphospho-n-acetylenolpyruvylglucosamine Reductase, domain 2"/>
    <property type="match status" value="1"/>
</dbReference>
<dbReference type="RefSeq" id="WP_390319884.1">
    <property type="nucleotide sequence ID" value="NZ_JBHSPB010000018.1"/>
</dbReference>
<keyword evidence="6" id="KW-1185">Reference proteome</keyword>
<name>A0ABW0Z574_9ACTN</name>